<dbReference type="InterPro" id="IPR027477">
    <property type="entry name" value="Succ_DH/fumarate_Rdtase_cat_sf"/>
</dbReference>
<proteinExistence type="inferred from homology"/>
<dbReference type="Proteomes" id="UP000054886">
    <property type="component" value="Unassembled WGS sequence"/>
</dbReference>
<evidence type="ECO:0000256" key="8">
    <source>
        <dbReference type="ARBA" id="ARBA00077246"/>
    </source>
</evidence>
<dbReference type="Pfam" id="PF00890">
    <property type="entry name" value="FAD_binding_2"/>
    <property type="match status" value="1"/>
</dbReference>
<organism evidence="11 12">
    <name type="scientific">Candida glabrata</name>
    <name type="common">Yeast</name>
    <name type="synonym">Torulopsis glabrata</name>
    <dbReference type="NCBI Taxonomy" id="5478"/>
    <lineage>
        <taxon>Eukaryota</taxon>
        <taxon>Fungi</taxon>
        <taxon>Dikarya</taxon>
        <taxon>Ascomycota</taxon>
        <taxon>Saccharomycotina</taxon>
        <taxon>Saccharomycetes</taxon>
        <taxon>Saccharomycetales</taxon>
        <taxon>Saccharomycetaceae</taxon>
        <taxon>Nakaseomyces</taxon>
    </lineage>
</organism>
<dbReference type="Pfam" id="PF04628">
    <property type="entry name" value="Sedlin_N"/>
    <property type="match status" value="1"/>
</dbReference>
<evidence type="ECO:0000256" key="4">
    <source>
        <dbReference type="ARBA" id="ARBA00022827"/>
    </source>
</evidence>
<evidence type="ECO:0000256" key="2">
    <source>
        <dbReference type="ARBA" id="ARBA00008040"/>
    </source>
</evidence>
<dbReference type="PANTHER" id="PTHR43400:SF7">
    <property type="entry name" value="FAD-DEPENDENT OXIDOREDUCTASE 2 FAD BINDING DOMAIN-CONTAINING PROTEIN"/>
    <property type="match status" value="1"/>
</dbReference>
<dbReference type="GO" id="GO:0010181">
    <property type="term" value="F:FMN binding"/>
    <property type="evidence" value="ECO:0007669"/>
    <property type="project" value="InterPro"/>
</dbReference>
<dbReference type="VEuPathDB" id="FungiDB:B1J91_L01155g"/>
<evidence type="ECO:0000313" key="11">
    <source>
        <dbReference type="EMBL" id="KTB11462.1"/>
    </source>
</evidence>
<dbReference type="EMBL" id="LLZZ01000036">
    <property type="protein sequence ID" value="KTB11462.1"/>
    <property type="molecule type" value="Genomic_DNA"/>
</dbReference>
<dbReference type="SUPFAM" id="SSF51905">
    <property type="entry name" value="FAD/NAD(P)-binding domain"/>
    <property type="match status" value="1"/>
</dbReference>
<feature type="domain" description="FAD-dependent oxidoreductase 2 FAD-binding" evidence="9">
    <location>
        <begin position="4"/>
        <end position="447"/>
    </location>
</feature>
<dbReference type="VEuPathDB" id="FungiDB:GWK60_L05027"/>
<dbReference type="GO" id="GO:0006888">
    <property type="term" value="P:endoplasmic reticulum to Golgi vesicle-mediated transport"/>
    <property type="evidence" value="ECO:0007669"/>
    <property type="project" value="InterPro"/>
</dbReference>
<evidence type="ECO:0000313" key="10">
    <source>
        <dbReference type="EMBL" id="KTB10811.1"/>
    </source>
</evidence>
<evidence type="ECO:0000256" key="6">
    <source>
        <dbReference type="ARBA" id="ARBA00050832"/>
    </source>
</evidence>
<dbReference type="VEuPathDB" id="FungiDB:CAGL0L01177g"/>
<dbReference type="GO" id="GO:0065003">
    <property type="term" value="P:protein-containing complex assembly"/>
    <property type="evidence" value="ECO:0007669"/>
    <property type="project" value="EnsemblFungi"/>
</dbReference>
<evidence type="ECO:0000256" key="1">
    <source>
        <dbReference type="ARBA" id="ARBA00001974"/>
    </source>
</evidence>
<comment type="similarity">
    <text evidence="2">Belongs to the FAD-dependent oxidoreductase 2 family. FRD/SDH subfamily.</text>
</comment>
<dbReference type="GO" id="GO:1990071">
    <property type="term" value="C:TRAPPII protein complex"/>
    <property type="evidence" value="ECO:0007669"/>
    <property type="project" value="EnsemblFungi"/>
</dbReference>
<evidence type="ECO:0000259" key="9">
    <source>
        <dbReference type="Pfam" id="PF00890"/>
    </source>
</evidence>
<comment type="caution">
    <text evidence="11">The sequence shown here is derived from an EMBL/GenBank/DDBJ whole genome shotgun (WGS) entry which is preliminary data.</text>
</comment>
<keyword evidence="4" id="KW-0274">FAD</keyword>
<dbReference type="AlphaFoldDB" id="A0A0W0D9T4"/>
<dbReference type="VEuPathDB" id="FungiDB:B1J91_L01177g"/>
<dbReference type="Gene3D" id="3.90.700.10">
    <property type="entry name" value="Succinate dehydrogenase/fumarate reductase flavoprotein, catalytic domain"/>
    <property type="match status" value="1"/>
</dbReference>
<dbReference type="InterPro" id="IPR010960">
    <property type="entry name" value="Flavocytochrome_c"/>
</dbReference>
<evidence type="ECO:0000313" key="12">
    <source>
        <dbReference type="Proteomes" id="UP000054886"/>
    </source>
</evidence>
<dbReference type="GO" id="GO:0016156">
    <property type="term" value="F:fumarate reductase (NADH) activity"/>
    <property type="evidence" value="ECO:0007669"/>
    <property type="project" value="UniProtKB-EC"/>
</dbReference>
<reference evidence="11 12" key="1">
    <citation type="submission" date="2015-10" db="EMBL/GenBank/DDBJ databases">
        <title>Draft genomes sequences of Candida glabrata isolates 1A, 1B, 2A, 2B, 3A and 3B.</title>
        <authorList>
            <person name="Haavelsrud O.E."/>
            <person name="Gaustad P."/>
        </authorList>
    </citation>
    <scope>NUCLEOTIDE SEQUENCE [LARGE SCALE GENOMIC DNA]</scope>
    <source>
        <strain evidence="11">910700640</strain>
    </source>
</reference>
<dbReference type="GO" id="GO:0034498">
    <property type="term" value="P:early endosome to Golgi transport"/>
    <property type="evidence" value="ECO:0007669"/>
    <property type="project" value="EnsemblFungi"/>
</dbReference>
<gene>
    <name evidence="10" type="ORF">AO440_003832</name>
    <name evidence="11" type="ORF">AO440_005944</name>
</gene>
<comment type="catalytic activity">
    <reaction evidence="6">
        <text>succinate + NAD(+) = fumarate + NADH + H(+)</text>
        <dbReference type="Rhea" id="RHEA:18281"/>
        <dbReference type="ChEBI" id="CHEBI:15378"/>
        <dbReference type="ChEBI" id="CHEBI:29806"/>
        <dbReference type="ChEBI" id="CHEBI:30031"/>
        <dbReference type="ChEBI" id="CHEBI:57540"/>
        <dbReference type="ChEBI" id="CHEBI:57945"/>
        <dbReference type="EC" id="1.3.1.6"/>
    </reaction>
</comment>
<dbReference type="EC" id="1.3.1.6" evidence="7"/>
<dbReference type="InterPro" id="IPR006722">
    <property type="entry name" value="Sedlin"/>
</dbReference>
<keyword evidence="3" id="KW-0285">Flavoprotein</keyword>
<dbReference type="InterPro" id="IPR036188">
    <property type="entry name" value="FAD/NAD-bd_sf"/>
</dbReference>
<dbReference type="EMBL" id="LLZZ01000045">
    <property type="protein sequence ID" value="KTB10811.1"/>
    <property type="molecule type" value="Genomic_DNA"/>
</dbReference>
<dbReference type="InterPro" id="IPR011012">
    <property type="entry name" value="Longin-like_dom_sf"/>
</dbReference>
<dbReference type="VEuPathDB" id="FungiDB:GVI51_L00957"/>
<protein>
    <recommendedName>
        <fullName evidence="7">fumarate reductase (NADH)</fullName>
        <ecNumber evidence="7">1.3.1.6</ecNumber>
    </recommendedName>
    <alternativeName>
        <fullName evidence="8">NADH-dependent fumarate reductase</fullName>
    </alternativeName>
</protein>
<keyword evidence="5" id="KW-0560">Oxidoreductase</keyword>
<dbReference type="Gene3D" id="3.50.50.60">
    <property type="entry name" value="FAD/NAD(P)-binding domain"/>
    <property type="match status" value="1"/>
</dbReference>
<dbReference type="PANTHER" id="PTHR43400">
    <property type="entry name" value="FUMARATE REDUCTASE"/>
    <property type="match status" value="1"/>
</dbReference>
<evidence type="ECO:0000256" key="7">
    <source>
        <dbReference type="ARBA" id="ARBA00067004"/>
    </source>
</evidence>
<dbReference type="InterPro" id="IPR003953">
    <property type="entry name" value="FAD-dep_OxRdtase_2_FAD-bd"/>
</dbReference>
<name>A0A0W0D9T4_CANGB</name>
<dbReference type="NCBIfam" id="TIGR01813">
    <property type="entry name" value="flavo_cyto_c"/>
    <property type="match status" value="1"/>
</dbReference>
<dbReference type="VEuPathDB" id="FungiDB:CAGL0L01155g"/>
<evidence type="ECO:0000256" key="5">
    <source>
        <dbReference type="ARBA" id="ARBA00023002"/>
    </source>
</evidence>
<comment type="cofactor">
    <cofactor evidence="1">
        <name>FAD</name>
        <dbReference type="ChEBI" id="CHEBI:57692"/>
    </cofactor>
</comment>
<dbReference type="VEuPathDB" id="FungiDB:GVI51_L00935"/>
<dbReference type="VEuPathDB" id="FungiDB:GWK60_L05049"/>
<dbReference type="Gene3D" id="3.30.450.70">
    <property type="match status" value="1"/>
</dbReference>
<dbReference type="InterPro" id="IPR050315">
    <property type="entry name" value="FAD-oxidoreductase_2"/>
</dbReference>
<dbReference type="FunFam" id="3.90.700.10:FF:000007">
    <property type="entry name" value="NADH-dependent fumarate reductase"/>
    <property type="match status" value="1"/>
</dbReference>
<accession>A0A0W0D9T4</accession>
<dbReference type="GO" id="GO:0005829">
    <property type="term" value="C:cytosol"/>
    <property type="evidence" value="ECO:0007669"/>
    <property type="project" value="GOC"/>
</dbReference>
<evidence type="ECO:0000256" key="3">
    <source>
        <dbReference type="ARBA" id="ARBA00022630"/>
    </source>
</evidence>
<dbReference type="SUPFAM" id="SSF56425">
    <property type="entry name" value="Succinate dehydrogenase/fumarate reductase flavoprotein, catalytic domain"/>
    <property type="match status" value="1"/>
</dbReference>
<sequence length="619" mass="67783">MATVIVGTGLAGLTCANQLLELGKSPVILLDKTGTIGGNSTKASSGINGAHTRTQEAQNIQDKPELFYQDTVKSSKGRGVTDLMDKLANDSHLAIQWLQEEFGLSLDLLAQLGGHSVARTHRSSGKLPPGFEIVSTLSKRLKEIAEKEPEKCKIILNANVVDVNINNEKAITGVIYKDGEGKEIQLDANNVVFCSGGFGFSKDMLKKYAPETVDLPTTNGPQTTGDGQRILEKIGADMIDMDQIQVHPTGFIDPEDPSAGSKFLAAEALRGLGGILLNPSTGKRFVNELSTRDVVTNAIQTHCPKEKNTALLVMGEGIYEKCKVNLDFYMFKKLVNKITIAELVKKYEVPVDAKEVASEINSYNVSSSDSFGRTLVIQNFGENVTQDTTVFVGEVTPVVHFTMGGAKINTSSEVVGKDGQVVANGLYAAGEVSGGVHGANRLGGSSLLECVTFEASSQRILQIVHIYYNRTMTPKVEPCFISIISETNSPIITYCPPRYRTEMEHILKSNVLANISLDYFESNLYKWKQTSDGDVTIKNLFQIEEVSVFGMLVLSTNLKIVLGFPVDNSFDDIEIKRIFDGIRKVYTRVKCNPFITVNIENQEEEVSRLLEEKLNEIFT</sequence>
<dbReference type="SUPFAM" id="SSF64356">
    <property type="entry name" value="SNARE-like"/>
    <property type="match status" value="1"/>
</dbReference>